<evidence type="ECO:0000256" key="2">
    <source>
        <dbReference type="SAM" id="SignalP"/>
    </source>
</evidence>
<feature type="chain" id="PRO_5008510089" description="DUF1440 domain-containing protein" evidence="2">
    <location>
        <begin position="28"/>
        <end position="155"/>
    </location>
</feature>
<dbReference type="PROSITE" id="PS51257">
    <property type="entry name" value="PROKAR_LIPOPROTEIN"/>
    <property type="match status" value="1"/>
</dbReference>
<proteinExistence type="predicted"/>
<dbReference type="Proteomes" id="UP000092713">
    <property type="component" value="Unassembled WGS sequence"/>
</dbReference>
<comment type="caution">
    <text evidence="3">The sequence shown here is derived from an EMBL/GenBank/DDBJ whole genome shotgun (WGS) entry which is preliminary data.</text>
</comment>
<dbReference type="AlphaFoldDB" id="A0A1A7C5K3"/>
<evidence type="ECO:0000256" key="1">
    <source>
        <dbReference type="SAM" id="Phobius"/>
    </source>
</evidence>
<organism evidence="3 4">
    <name type="scientific">Janthinobacterium psychrotolerans</name>
    <dbReference type="NCBI Taxonomy" id="1747903"/>
    <lineage>
        <taxon>Bacteria</taxon>
        <taxon>Pseudomonadati</taxon>
        <taxon>Pseudomonadota</taxon>
        <taxon>Betaproteobacteria</taxon>
        <taxon>Burkholderiales</taxon>
        <taxon>Oxalobacteraceae</taxon>
        <taxon>Janthinobacterium</taxon>
    </lineage>
</organism>
<feature type="transmembrane region" description="Helical" evidence="1">
    <location>
        <begin position="134"/>
        <end position="152"/>
    </location>
</feature>
<dbReference type="RefSeq" id="WP_065307910.1">
    <property type="nucleotide sequence ID" value="NZ_LOCQ01000053.1"/>
</dbReference>
<feature type="transmembrane region" description="Helical" evidence="1">
    <location>
        <begin position="95"/>
        <end position="114"/>
    </location>
</feature>
<keyword evidence="1" id="KW-0812">Transmembrane</keyword>
<feature type="transmembrane region" description="Helical" evidence="1">
    <location>
        <begin position="65"/>
        <end position="83"/>
    </location>
</feature>
<evidence type="ECO:0008006" key="5">
    <source>
        <dbReference type="Google" id="ProtNLM"/>
    </source>
</evidence>
<evidence type="ECO:0000313" key="3">
    <source>
        <dbReference type="EMBL" id="OBV39568.1"/>
    </source>
</evidence>
<keyword evidence="4" id="KW-1185">Reference proteome</keyword>
<dbReference type="STRING" id="1747903.ASR47_1010158"/>
<reference evidence="3 4" key="1">
    <citation type="submission" date="2016-04" db="EMBL/GenBank/DDBJ databases">
        <title>Draft genome sequence of Janthinobacterium psychrotolerans sp. nov., isolated from freshwater sediments in Denmark.</title>
        <authorList>
            <person name="Gong X."/>
            <person name="Skrivergaard S."/>
            <person name="Korsgaard B.S."/>
            <person name="Schreiber L."/>
            <person name="Marshall I.P."/>
            <person name="Finster K."/>
            <person name="Schramm A."/>
        </authorList>
    </citation>
    <scope>NUCLEOTIDE SEQUENCE [LARGE SCALE GENOMIC DNA]</scope>
    <source>
        <strain evidence="3 4">S3-2</strain>
    </source>
</reference>
<dbReference type="EMBL" id="LOCQ01000053">
    <property type="protein sequence ID" value="OBV39568.1"/>
    <property type="molecule type" value="Genomic_DNA"/>
</dbReference>
<dbReference type="PATRIC" id="fig|1747903.4.peg.3169"/>
<keyword evidence="2" id="KW-0732">Signal</keyword>
<dbReference type="OrthoDB" id="288267at2"/>
<gene>
    <name evidence="3" type="ORF">ASR47_1010158</name>
</gene>
<name>A0A1A7C5K3_9BURK</name>
<keyword evidence="1" id="KW-1133">Transmembrane helix</keyword>
<evidence type="ECO:0000313" key="4">
    <source>
        <dbReference type="Proteomes" id="UP000092713"/>
    </source>
</evidence>
<sequence length="155" mass="16767">MKAFPLALRHGALSGSLASILSAAALAACGKRETGSMFAAVNAISHWLWGDRAALRDEPSFRHTALGYAIHHASGMFWGVLFERYVSRILDRKKVAPTLAAAAGATAVACFVDYQLTPHRLQPGYEMRLSRPALLLVYGAFGAGLAAGAWWLRRR</sequence>
<feature type="signal peptide" evidence="2">
    <location>
        <begin position="1"/>
        <end position="27"/>
    </location>
</feature>
<protein>
    <recommendedName>
        <fullName evidence="5">DUF1440 domain-containing protein</fullName>
    </recommendedName>
</protein>
<accession>A0A1A7C5K3</accession>
<keyword evidence="1" id="KW-0472">Membrane</keyword>